<feature type="chain" id="PRO_5012801942" description="Periplasmic binding protein-like II" evidence="1">
    <location>
        <begin position="20"/>
        <end position="177"/>
    </location>
</feature>
<dbReference type="EMBL" id="MCOG01000368">
    <property type="protein sequence ID" value="ORY12673.1"/>
    <property type="molecule type" value="Genomic_DNA"/>
</dbReference>
<sequence>MRYIILLSIFILLINISYAIHIKAVAFSFNGGGSIYKPMIDSFNKYSKQNNLDITLSLDLYTSDNSTSVVTDYESMLDSLFQSDSYDLFFYDNIYSVKFSPHLLNLKEWIPEEHINMYAQGIASQSCVHNNRWVGLPINIDFAVLYSNTEILNKYNMPVPKTWEQLLETGNIYMMRK</sequence>
<dbReference type="PANTHER" id="PTHR43649">
    <property type="entry name" value="ARABINOSE-BINDING PROTEIN-RELATED"/>
    <property type="match status" value="1"/>
</dbReference>
<comment type="caution">
    <text evidence="2">The sequence shown here is derived from an EMBL/GenBank/DDBJ whole genome shotgun (WGS) entry which is preliminary data.</text>
</comment>
<keyword evidence="1" id="KW-0732">Signal</keyword>
<dbReference type="SUPFAM" id="SSF53850">
    <property type="entry name" value="Periplasmic binding protein-like II"/>
    <property type="match status" value="1"/>
</dbReference>
<dbReference type="Proteomes" id="UP000193920">
    <property type="component" value="Unassembled WGS sequence"/>
</dbReference>
<dbReference type="InterPro" id="IPR050490">
    <property type="entry name" value="Bact_solute-bd_prot1"/>
</dbReference>
<reference evidence="2 3" key="1">
    <citation type="submission" date="2016-08" db="EMBL/GenBank/DDBJ databases">
        <title>A Parts List for Fungal Cellulosomes Revealed by Comparative Genomics.</title>
        <authorList>
            <consortium name="DOE Joint Genome Institute"/>
            <person name="Haitjema C.H."/>
            <person name="Gilmore S.P."/>
            <person name="Henske J.K."/>
            <person name="Solomon K.V."/>
            <person name="De Groot R."/>
            <person name="Kuo A."/>
            <person name="Mondo S.J."/>
            <person name="Salamov A.A."/>
            <person name="Labutti K."/>
            <person name="Zhao Z."/>
            <person name="Chiniquy J."/>
            <person name="Barry K."/>
            <person name="Brewer H.M."/>
            <person name="Purvine S.O."/>
            <person name="Wright A.T."/>
            <person name="Boxma B."/>
            <person name="Van Alen T."/>
            <person name="Hackstein J.H."/>
            <person name="Baker S.E."/>
            <person name="Grigoriev I.V."/>
            <person name="O'Malley M.A."/>
        </authorList>
    </citation>
    <scope>NUCLEOTIDE SEQUENCE [LARGE SCALE GENOMIC DNA]</scope>
    <source>
        <strain evidence="2 3">G1</strain>
    </source>
</reference>
<organism evidence="2 3">
    <name type="scientific">Neocallimastix californiae</name>
    <dbReference type="NCBI Taxonomy" id="1754190"/>
    <lineage>
        <taxon>Eukaryota</taxon>
        <taxon>Fungi</taxon>
        <taxon>Fungi incertae sedis</taxon>
        <taxon>Chytridiomycota</taxon>
        <taxon>Chytridiomycota incertae sedis</taxon>
        <taxon>Neocallimastigomycetes</taxon>
        <taxon>Neocallimastigales</taxon>
        <taxon>Neocallimastigaceae</taxon>
        <taxon>Neocallimastix</taxon>
    </lineage>
</organism>
<evidence type="ECO:0008006" key="4">
    <source>
        <dbReference type="Google" id="ProtNLM"/>
    </source>
</evidence>
<gene>
    <name evidence="2" type="ORF">LY90DRAFT_187327</name>
</gene>
<dbReference type="AlphaFoldDB" id="A0A1Y1ZQZ5"/>
<evidence type="ECO:0000256" key="1">
    <source>
        <dbReference type="SAM" id="SignalP"/>
    </source>
</evidence>
<evidence type="ECO:0000313" key="2">
    <source>
        <dbReference type="EMBL" id="ORY12673.1"/>
    </source>
</evidence>
<name>A0A1Y1ZQZ5_9FUNG</name>
<accession>A0A1Y1ZQZ5</accession>
<protein>
    <recommendedName>
        <fullName evidence="4">Periplasmic binding protein-like II</fullName>
    </recommendedName>
</protein>
<dbReference type="Gene3D" id="3.40.190.10">
    <property type="entry name" value="Periplasmic binding protein-like II"/>
    <property type="match status" value="1"/>
</dbReference>
<feature type="signal peptide" evidence="1">
    <location>
        <begin position="1"/>
        <end position="19"/>
    </location>
</feature>
<keyword evidence="3" id="KW-1185">Reference proteome</keyword>
<evidence type="ECO:0000313" key="3">
    <source>
        <dbReference type="Proteomes" id="UP000193920"/>
    </source>
</evidence>
<dbReference type="OrthoDB" id="2021138at2759"/>
<proteinExistence type="predicted"/>